<dbReference type="Gene3D" id="2.10.25.10">
    <property type="entry name" value="Laminin"/>
    <property type="match status" value="1"/>
</dbReference>
<organism evidence="4 5">
    <name type="scientific">Cylindrotheca closterium</name>
    <dbReference type="NCBI Taxonomy" id="2856"/>
    <lineage>
        <taxon>Eukaryota</taxon>
        <taxon>Sar</taxon>
        <taxon>Stramenopiles</taxon>
        <taxon>Ochrophyta</taxon>
        <taxon>Bacillariophyta</taxon>
        <taxon>Bacillariophyceae</taxon>
        <taxon>Bacillariophycidae</taxon>
        <taxon>Bacillariales</taxon>
        <taxon>Bacillariaceae</taxon>
        <taxon>Cylindrotheca</taxon>
    </lineage>
</organism>
<reference evidence="4" key="1">
    <citation type="submission" date="2023-08" db="EMBL/GenBank/DDBJ databases">
        <authorList>
            <person name="Audoor S."/>
            <person name="Bilcke G."/>
        </authorList>
    </citation>
    <scope>NUCLEOTIDE SEQUENCE</scope>
</reference>
<gene>
    <name evidence="4" type="ORF">CYCCA115_LOCUS19373</name>
</gene>
<dbReference type="SUPFAM" id="SSF57196">
    <property type="entry name" value="EGF/Laminin"/>
    <property type="match status" value="1"/>
</dbReference>
<dbReference type="PROSITE" id="PS00022">
    <property type="entry name" value="EGF_1"/>
    <property type="match status" value="1"/>
</dbReference>
<comment type="caution">
    <text evidence="1">Lacks conserved residue(s) required for the propagation of feature annotation.</text>
</comment>
<evidence type="ECO:0000313" key="5">
    <source>
        <dbReference type="Proteomes" id="UP001295423"/>
    </source>
</evidence>
<dbReference type="Proteomes" id="UP001295423">
    <property type="component" value="Unassembled WGS sequence"/>
</dbReference>
<sequence>MTSATFVCEDDFDCFPNGSCGSDLRCLCDTGFYGVQCEDTCPIKCQNGGQCVVDDAHVVVLDARCDCPPDFLGGLCEQPRQNSAGALRSSQEASSNAGTMVGITLAAVAVSGLLLVAGVWRRRRLQTSKEFTPTEEEVADEDLPSVT</sequence>
<name>A0AAD2JLJ5_9STRA</name>
<protein>
    <recommendedName>
        <fullName evidence="3">EGF-like domain-containing protein</fullName>
    </recommendedName>
</protein>
<evidence type="ECO:0000256" key="1">
    <source>
        <dbReference type="PROSITE-ProRule" id="PRU00076"/>
    </source>
</evidence>
<evidence type="ECO:0000313" key="4">
    <source>
        <dbReference type="EMBL" id="CAJ1961791.1"/>
    </source>
</evidence>
<keyword evidence="2" id="KW-1133">Transmembrane helix</keyword>
<evidence type="ECO:0000256" key="2">
    <source>
        <dbReference type="SAM" id="Phobius"/>
    </source>
</evidence>
<feature type="disulfide bond" evidence="1">
    <location>
        <begin position="67"/>
        <end position="76"/>
    </location>
</feature>
<dbReference type="PROSITE" id="PS50026">
    <property type="entry name" value="EGF_3"/>
    <property type="match status" value="1"/>
</dbReference>
<comment type="caution">
    <text evidence="4">The sequence shown here is derived from an EMBL/GenBank/DDBJ whole genome shotgun (WGS) entry which is preliminary data.</text>
</comment>
<keyword evidence="2" id="KW-0812">Transmembrane</keyword>
<dbReference type="InterPro" id="IPR000742">
    <property type="entry name" value="EGF"/>
</dbReference>
<dbReference type="SMART" id="SM00181">
    <property type="entry name" value="EGF"/>
    <property type="match status" value="2"/>
</dbReference>
<dbReference type="AlphaFoldDB" id="A0AAD2JLJ5"/>
<dbReference type="EMBL" id="CAKOGP040002091">
    <property type="protein sequence ID" value="CAJ1961791.1"/>
    <property type="molecule type" value="Genomic_DNA"/>
</dbReference>
<feature type="transmembrane region" description="Helical" evidence="2">
    <location>
        <begin position="97"/>
        <end position="120"/>
    </location>
</feature>
<feature type="disulfide bond" evidence="1">
    <location>
        <begin position="41"/>
        <end position="51"/>
    </location>
</feature>
<keyword evidence="1" id="KW-0245">EGF-like domain</keyword>
<proteinExistence type="predicted"/>
<feature type="domain" description="EGF-like" evidence="3">
    <location>
        <begin position="38"/>
        <end position="77"/>
    </location>
</feature>
<accession>A0AAD2JLJ5</accession>
<keyword evidence="1" id="KW-1015">Disulfide bond</keyword>
<evidence type="ECO:0000259" key="3">
    <source>
        <dbReference type="PROSITE" id="PS50026"/>
    </source>
</evidence>
<keyword evidence="5" id="KW-1185">Reference proteome</keyword>
<keyword evidence="2" id="KW-0472">Membrane</keyword>